<dbReference type="CTD" id="20235896"/>
<dbReference type="EMBL" id="KB201890">
    <property type="protein sequence ID" value="ESO93726.1"/>
    <property type="molecule type" value="Genomic_DNA"/>
</dbReference>
<dbReference type="AlphaFoldDB" id="V4AJH9"/>
<keyword evidence="2" id="KW-1185">Reference proteome</keyword>
<dbReference type="Proteomes" id="UP000030746">
    <property type="component" value="Unassembled WGS sequence"/>
</dbReference>
<dbReference type="PANTHER" id="PTHR33244:SF3">
    <property type="entry name" value="PEPTIDASE A2 DOMAIN-CONTAINING PROTEIN"/>
    <property type="match status" value="1"/>
</dbReference>
<sequence>MSIPHKPQPFITVPDNVREQLQTQQEIQKTQHDKMSKDLTPLVTSQAVLLKNYKTGLWEHATVTSKCNQPRSYIVTTPDGKSFRRNRIHLREVPEKITSQKRVRLTDINTQRSITPKTQTHQLPDLDVLPRNMEPDPPTAIRCEPKNNQRTQTDNRHVIRSGRIVKKPQKFTYCVCIIFI</sequence>
<dbReference type="GeneID" id="20235896"/>
<evidence type="ECO:0000313" key="1">
    <source>
        <dbReference type="EMBL" id="ESO93726.1"/>
    </source>
</evidence>
<name>V4AJH9_LOTGI</name>
<gene>
    <name evidence="1" type="ORF">LOTGIDRAFT_153183</name>
</gene>
<accession>V4AJH9</accession>
<dbReference type="RefSeq" id="XP_009055357.1">
    <property type="nucleotide sequence ID" value="XM_009057109.1"/>
</dbReference>
<dbReference type="PANTHER" id="PTHR33244">
    <property type="entry name" value="INTEGRASE CATALYTIC DOMAIN-CONTAINING PROTEIN-RELATED"/>
    <property type="match status" value="1"/>
</dbReference>
<dbReference type="HOGENOM" id="CLU_1779785_0_0_1"/>
<reference evidence="1 2" key="1">
    <citation type="journal article" date="2013" name="Nature">
        <title>Insights into bilaterian evolution from three spiralian genomes.</title>
        <authorList>
            <person name="Simakov O."/>
            <person name="Marletaz F."/>
            <person name="Cho S.J."/>
            <person name="Edsinger-Gonzales E."/>
            <person name="Havlak P."/>
            <person name="Hellsten U."/>
            <person name="Kuo D.H."/>
            <person name="Larsson T."/>
            <person name="Lv J."/>
            <person name="Arendt D."/>
            <person name="Savage R."/>
            <person name="Osoegawa K."/>
            <person name="de Jong P."/>
            <person name="Grimwood J."/>
            <person name="Chapman J.A."/>
            <person name="Shapiro H."/>
            <person name="Aerts A."/>
            <person name="Otillar R.P."/>
            <person name="Terry A.Y."/>
            <person name="Boore J.L."/>
            <person name="Grigoriev I.V."/>
            <person name="Lindberg D.R."/>
            <person name="Seaver E.C."/>
            <person name="Weisblat D.A."/>
            <person name="Putnam N.H."/>
            <person name="Rokhsar D.S."/>
        </authorList>
    </citation>
    <scope>NUCLEOTIDE SEQUENCE [LARGE SCALE GENOMIC DNA]</scope>
</reference>
<dbReference type="STRING" id="225164.V4AJH9"/>
<dbReference type="OrthoDB" id="6149201at2759"/>
<dbReference type="OMA" id="PLEVNDR"/>
<protein>
    <submittedName>
        <fullName evidence="1">Uncharacterized protein</fullName>
    </submittedName>
</protein>
<proteinExistence type="predicted"/>
<dbReference type="KEGG" id="lgi:LOTGIDRAFT_153183"/>
<evidence type="ECO:0000313" key="2">
    <source>
        <dbReference type="Proteomes" id="UP000030746"/>
    </source>
</evidence>
<organism evidence="1 2">
    <name type="scientific">Lottia gigantea</name>
    <name type="common">Giant owl limpet</name>
    <dbReference type="NCBI Taxonomy" id="225164"/>
    <lineage>
        <taxon>Eukaryota</taxon>
        <taxon>Metazoa</taxon>
        <taxon>Spiralia</taxon>
        <taxon>Lophotrochozoa</taxon>
        <taxon>Mollusca</taxon>
        <taxon>Gastropoda</taxon>
        <taxon>Patellogastropoda</taxon>
        <taxon>Lottioidea</taxon>
        <taxon>Lottiidae</taxon>
        <taxon>Lottia</taxon>
    </lineage>
</organism>